<dbReference type="NCBIfam" id="TIGR00135">
    <property type="entry name" value="gatC"/>
    <property type="match status" value="1"/>
</dbReference>
<dbReference type="SUPFAM" id="SSF141000">
    <property type="entry name" value="Glu-tRNAGln amidotransferase C subunit"/>
    <property type="match status" value="1"/>
</dbReference>
<dbReference type="AlphaFoldDB" id="A0A1H9B841"/>
<comment type="catalytic activity">
    <reaction evidence="1">
        <text>L-aspartyl-tRNA(Asn) + L-glutamine + ATP + H2O = L-asparaginyl-tRNA(Asn) + L-glutamate + ADP + phosphate + 2 H(+)</text>
        <dbReference type="Rhea" id="RHEA:14513"/>
        <dbReference type="Rhea" id="RHEA-COMP:9674"/>
        <dbReference type="Rhea" id="RHEA-COMP:9677"/>
        <dbReference type="ChEBI" id="CHEBI:15377"/>
        <dbReference type="ChEBI" id="CHEBI:15378"/>
        <dbReference type="ChEBI" id="CHEBI:29985"/>
        <dbReference type="ChEBI" id="CHEBI:30616"/>
        <dbReference type="ChEBI" id="CHEBI:43474"/>
        <dbReference type="ChEBI" id="CHEBI:58359"/>
        <dbReference type="ChEBI" id="CHEBI:78515"/>
        <dbReference type="ChEBI" id="CHEBI:78516"/>
        <dbReference type="ChEBI" id="CHEBI:456216"/>
    </reaction>
</comment>
<dbReference type="GO" id="GO:0016740">
    <property type="term" value="F:transferase activity"/>
    <property type="evidence" value="ECO:0007669"/>
    <property type="project" value="UniProtKB-KW"/>
</dbReference>
<feature type="region of interest" description="Disordered" evidence="2">
    <location>
        <begin position="56"/>
        <end position="76"/>
    </location>
</feature>
<comment type="subunit">
    <text evidence="1">Heterotrimer of A, B and C subunits.</text>
</comment>
<evidence type="ECO:0000256" key="2">
    <source>
        <dbReference type="SAM" id="MobiDB-lite"/>
    </source>
</evidence>
<keyword evidence="1" id="KW-0547">Nucleotide-binding</keyword>
<reference evidence="3 4" key="1">
    <citation type="submission" date="2016-10" db="EMBL/GenBank/DDBJ databases">
        <authorList>
            <person name="de Groot N.N."/>
        </authorList>
    </citation>
    <scope>NUCLEOTIDE SEQUENCE [LARGE SCALE GENOMIC DNA]</scope>
    <source>
        <strain evidence="3 4">LMG 27941</strain>
    </source>
</reference>
<dbReference type="InterPro" id="IPR003837">
    <property type="entry name" value="GatC"/>
</dbReference>
<organism evidence="3 4">
    <name type="scientific">Pseudomonas soli</name>
    <dbReference type="NCBI Taxonomy" id="1306993"/>
    <lineage>
        <taxon>Bacteria</taxon>
        <taxon>Pseudomonadati</taxon>
        <taxon>Pseudomonadota</taxon>
        <taxon>Gammaproteobacteria</taxon>
        <taxon>Pseudomonadales</taxon>
        <taxon>Pseudomonadaceae</taxon>
        <taxon>Pseudomonas</taxon>
    </lineage>
</organism>
<dbReference type="GO" id="GO:0050566">
    <property type="term" value="F:asparaginyl-tRNA synthase (glutamine-hydrolyzing) activity"/>
    <property type="evidence" value="ECO:0007669"/>
    <property type="project" value="RHEA"/>
</dbReference>
<protein>
    <recommendedName>
        <fullName evidence="1">Aspartyl/glutamyl-tRNA(Asn/Gln) amidotransferase subunit C</fullName>
        <shortName evidence="1">Asp/Glu-ADT subunit C</shortName>
        <ecNumber evidence="1">6.3.5.-</ecNumber>
    </recommendedName>
</protein>
<feature type="compositionally biased region" description="Basic and acidic residues" evidence="2">
    <location>
        <begin position="60"/>
        <end position="76"/>
    </location>
</feature>
<dbReference type="Proteomes" id="UP000199221">
    <property type="component" value="Unassembled WGS sequence"/>
</dbReference>
<dbReference type="GO" id="GO:0006450">
    <property type="term" value="P:regulation of translational fidelity"/>
    <property type="evidence" value="ECO:0007669"/>
    <property type="project" value="InterPro"/>
</dbReference>
<dbReference type="PANTHER" id="PTHR15004:SF0">
    <property type="entry name" value="GLUTAMYL-TRNA(GLN) AMIDOTRANSFERASE SUBUNIT C, MITOCHONDRIAL"/>
    <property type="match status" value="1"/>
</dbReference>
<proteinExistence type="inferred from homology"/>
<dbReference type="GO" id="GO:0005524">
    <property type="term" value="F:ATP binding"/>
    <property type="evidence" value="ECO:0007669"/>
    <property type="project" value="UniProtKB-KW"/>
</dbReference>
<dbReference type="HAMAP" id="MF_00122">
    <property type="entry name" value="GatC"/>
    <property type="match status" value="1"/>
</dbReference>
<sequence>MALQRSDVEKIAHLARLGLNEGELPRFTDALNSILGLVDQMQAVDTSGIEPLAHPLEATQRLRPDQVTESNQRDRYQAVAPSTENGLYLVPKVID</sequence>
<dbReference type="Pfam" id="PF02686">
    <property type="entry name" value="GatC"/>
    <property type="match status" value="1"/>
</dbReference>
<dbReference type="EMBL" id="FOEQ01000001">
    <property type="protein sequence ID" value="SEP84418.1"/>
    <property type="molecule type" value="Genomic_DNA"/>
</dbReference>
<gene>
    <name evidence="1" type="primary">gatC</name>
    <name evidence="3" type="ORF">SAMN05216230_101600</name>
</gene>
<dbReference type="GO" id="GO:0006412">
    <property type="term" value="P:translation"/>
    <property type="evidence" value="ECO:0007669"/>
    <property type="project" value="UniProtKB-UniRule"/>
</dbReference>
<accession>A0A1H9B841</accession>
<keyword evidence="3" id="KW-0808">Transferase</keyword>
<keyword evidence="1" id="KW-0648">Protein biosynthesis</keyword>
<dbReference type="GO" id="GO:0050567">
    <property type="term" value="F:glutaminyl-tRNA synthase (glutamine-hydrolyzing) activity"/>
    <property type="evidence" value="ECO:0007669"/>
    <property type="project" value="UniProtKB-UniRule"/>
</dbReference>
<comment type="function">
    <text evidence="1">Allows the formation of correctly charged Asn-tRNA(Asn) or Gln-tRNA(Gln) through the transamidation of misacylated Asp-tRNA(Asn) or Glu-tRNA(Gln) in organisms which lack either or both of asparaginyl-tRNA or glutaminyl-tRNA synthetases. The reaction takes place in the presence of glutamine and ATP through an activated phospho-Asp-tRNA(Asn) or phospho-Glu-tRNA(Gln).</text>
</comment>
<name>A0A1H9B841_9PSED</name>
<dbReference type="EC" id="6.3.5.-" evidence="1"/>
<evidence type="ECO:0000256" key="1">
    <source>
        <dbReference type="HAMAP-Rule" id="MF_00122"/>
    </source>
</evidence>
<comment type="catalytic activity">
    <reaction evidence="1">
        <text>L-glutamyl-tRNA(Gln) + L-glutamine + ATP + H2O = L-glutaminyl-tRNA(Gln) + L-glutamate + ADP + phosphate + H(+)</text>
        <dbReference type="Rhea" id="RHEA:17521"/>
        <dbReference type="Rhea" id="RHEA-COMP:9681"/>
        <dbReference type="Rhea" id="RHEA-COMP:9684"/>
        <dbReference type="ChEBI" id="CHEBI:15377"/>
        <dbReference type="ChEBI" id="CHEBI:15378"/>
        <dbReference type="ChEBI" id="CHEBI:29985"/>
        <dbReference type="ChEBI" id="CHEBI:30616"/>
        <dbReference type="ChEBI" id="CHEBI:43474"/>
        <dbReference type="ChEBI" id="CHEBI:58359"/>
        <dbReference type="ChEBI" id="CHEBI:78520"/>
        <dbReference type="ChEBI" id="CHEBI:78521"/>
        <dbReference type="ChEBI" id="CHEBI:456216"/>
    </reaction>
</comment>
<evidence type="ECO:0000313" key="3">
    <source>
        <dbReference type="EMBL" id="SEP84418.1"/>
    </source>
</evidence>
<dbReference type="InterPro" id="IPR036113">
    <property type="entry name" value="Asp/Glu-ADT_sf_sub_c"/>
</dbReference>
<dbReference type="Gene3D" id="1.10.20.60">
    <property type="entry name" value="Glu-tRNAGln amidotransferase C subunit, N-terminal domain"/>
    <property type="match status" value="1"/>
</dbReference>
<dbReference type="PANTHER" id="PTHR15004">
    <property type="entry name" value="GLUTAMYL-TRNA(GLN) AMIDOTRANSFERASE SUBUNIT C, MITOCHONDRIAL"/>
    <property type="match status" value="1"/>
</dbReference>
<keyword evidence="1" id="KW-0067">ATP-binding</keyword>
<dbReference type="GO" id="GO:0070681">
    <property type="term" value="P:glutaminyl-tRNAGln biosynthesis via transamidation"/>
    <property type="evidence" value="ECO:0007669"/>
    <property type="project" value="TreeGrafter"/>
</dbReference>
<dbReference type="RefSeq" id="WP_094010209.1">
    <property type="nucleotide sequence ID" value="NZ_FOEQ01000001.1"/>
</dbReference>
<evidence type="ECO:0000313" key="4">
    <source>
        <dbReference type="Proteomes" id="UP000199221"/>
    </source>
</evidence>
<keyword evidence="1" id="KW-0436">Ligase</keyword>
<comment type="similarity">
    <text evidence="1">Belongs to the GatC family.</text>
</comment>